<evidence type="ECO:0000256" key="1">
    <source>
        <dbReference type="SAM" id="MobiDB-lite"/>
    </source>
</evidence>
<feature type="compositionally biased region" description="Low complexity" evidence="1">
    <location>
        <begin position="158"/>
        <end position="176"/>
    </location>
</feature>
<name>A0AAV9J5N6_9PEZI</name>
<feature type="region of interest" description="Disordered" evidence="1">
    <location>
        <begin position="1"/>
        <end position="104"/>
    </location>
</feature>
<evidence type="ECO:0000313" key="2">
    <source>
        <dbReference type="EMBL" id="KAK4540000.1"/>
    </source>
</evidence>
<gene>
    <name evidence="2" type="ORF">LTR36_009898</name>
</gene>
<proteinExistence type="predicted"/>
<comment type="caution">
    <text evidence="2">The sequence shown here is derived from an EMBL/GenBank/DDBJ whole genome shotgun (WGS) entry which is preliminary data.</text>
</comment>
<reference evidence="2 3" key="1">
    <citation type="submission" date="2021-11" db="EMBL/GenBank/DDBJ databases">
        <title>Black yeast isolated from Biological Soil Crust.</title>
        <authorList>
            <person name="Kurbessoian T."/>
        </authorList>
    </citation>
    <scope>NUCLEOTIDE SEQUENCE [LARGE SCALE GENOMIC DNA]</scope>
    <source>
        <strain evidence="2 3">CCFEE 5522</strain>
    </source>
</reference>
<accession>A0AAV9J5N6</accession>
<feature type="region of interest" description="Disordered" evidence="1">
    <location>
        <begin position="127"/>
        <end position="186"/>
    </location>
</feature>
<dbReference type="EMBL" id="JAVFHQ010000077">
    <property type="protein sequence ID" value="KAK4540000.1"/>
    <property type="molecule type" value="Genomic_DNA"/>
</dbReference>
<evidence type="ECO:0000313" key="3">
    <source>
        <dbReference type="Proteomes" id="UP001324427"/>
    </source>
</evidence>
<organism evidence="2 3">
    <name type="scientific">Oleoguttula mirabilis</name>
    <dbReference type="NCBI Taxonomy" id="1507867"/>
    <lineage>
        <taxon>Eukaryota</taxon>
        <taxon>Fungi</taxon>
        <taxon>Dikarya</taxon>
        <taxon>Ascomycota</taxon>
        <taxon>Pezizomycotina</taxon>
        <taxon>Dothideomycetes</taxon>
        <taxon>Dothideomycetidae</taxon>
        <taxon>Mycosphaerellales</taxon>
        <taxon>Teratosphaeriaceae</taxon>
        <taxon>Oleoguttula</taxon>
    </lineage>
</organism>
<feature type="compositionally biased region" description="Polar residues" evidence="1">
    <location>
        <begin position="132"/>
        <end position="141"/>
    </location>
</feature>
<sequence>MSSTNATLQAKAKSLTEQIREQIMRKKSETSGTSYDDPQKGRLSKRKRQDGDEEPSPEQVIGIGLLEASSESERSIRPKKRSRSSHLPDSDVRSVVSASDSVDDAMVKKKKSLICLLAAIKELQDNARDKTSQATNTNTTPPAGKTPTQPAPPGKQPNMNGDNKNGGNQNGSKKNNNGGGARKNQAAALRVKPTLHHFKKVTIAANQKPVQCKGPLCWDDPVHGLLTHYYFQCERCSLKVCSNCRRILVGEGRRCALGG</sequence>
<dbReference type="Proteomes" id="UP001324427">
    <property type="component" value="Unassembled WGS sequence"/>
</dbReference>
<keyword evidence="3" id="KW-1185">Reference proteome</keyword>
<feature type="compositionally biased region" description="Basic and acidic residues" evidence="1">
    <location>
        <begin position="18"/>
        <end position="29"/>
    </location>
</feature>
<dbReference type="AlphaFoldDB" id="A0AAV9J5N6"/>
<protein>
    <submittedName>
        <fullName evidence="2">Uncharacterized protein</fullName>
    </submittedName>
</protein>